<feature type="domain" description="ABC transporter" evidence="10">
    <location>
        <begin position="88"/>
        <end position="337"/>
    </location>
</feature>
<evidence type="ECO:0000256" key="7">
    <source>
        <dbReference type="ARBA" id="ARBA00022989"/>
    </source>
</evidence>
<feature type="transmembrane region" description="Helical" evidence="9">
    <location>
        <begin position="1127"/>
        <end position="1149"/>
    </location>
</feature>
<feature type="transmembrane region" description="Helical" evidence="9">
    <location>
        <begin position="1193"/>
        <end position="1212"/>
    </location>
</feature>
<dbReference type="InterPro" id="IPR003593">
    <property type="entry name" value="AAA+_ATPase"/>
</dbReference>
<gene>
    <name evidence="11" type="ORF">FISHEDRAFT_50460</name>
</gene>
<dbReference type="Gene3D" id="3.40.50.300">
    <property type="entry name" value="P-loop containing nucleotide triphosphate hydrolases"/>
    <property type="match status" value="2"/>
</dbReference>
<dbReference type="GO" id="GO:0016020">
    <property type="term" value="C:membrane"/>
    <property type="evidence" value="ECO:0007669"/>
    <property type="project" value="UniProtKB-SubCell"/>
</dbReference>
<name>A0A0D7A2B7_9AGAR</name>
<dbReference type="OrthoDB" id="245989at2759"/>
<proteinExistence type="inferred from homology"/>
<evidence type="ECO:0000313" key="11">
    <source>
        <dbReference type="EMBL" id="KIY44860.1"/>
    </source>
</evidence>
<evidence type="ECO:0000256" key="5">
    <source>
        <dbReference type="ARBA" id="ARBA00022741"/>
    </source>
</evidence>
<dbReference type="InterPro" id="IPR034003">
    <property type="entry name" value="ABCG_PDR_2"/>
</dbReference>
<feature type="transmembrane region" description="Helical" evidence="9">
    <location>
        <begin position="484"/>
        <end position="505"/>
    </location>
</feature>
<evidence type="ECO:0000313" key="12">
    <source>
        <dbReference type="Proteomes" id="UP000054144"/>
    </source>
</evidence>
<feature type="transmembrane region" description="Helical" evidence="9">
    <location>
        <begin position="1245"/>
        <end position="1268"/>
    </location>
</feature>
<accession>A0A0D7A2B7</accession>
<evidence type="ECO:0000256" key="3">
    <source>
        <dbReference type="ARBA" id="ARBA00022448"/>
    </source>
</evidence>
<dbReference type="Pfam" id="PF14510">
    <property type="entry name" value="ABC_trans_N"/>
    <property type="match status" value="1"/>
</dbReference>
<evidence type="ECO:0000256" key="6">
    <source>
        <dbReference type="ARBA" id="ARBA00022840"/>
    </source>
</evidence>
<keyword evidence="4 9" id="KW-0812">Transmembrane</keyword>
<evidence type="ECO:0000256" key="1">
    <source>
        <dbReference type="ARBA" id="ARBA00004141"/>
    </source>
</evidence>
<organism evidence="11 12">
    <name type="scientific">Fistulina hepatica ATCC 64428</name>
    <dbReference type="NCBI Taxonomy" id="1128425"/>
    <lineage>
        <taxon>Eukaryota</taxon>
        <taxon>Fungi</taxon>
        <taxon>Dikarya</taxon>
        <taxon>Basidiomycota</taxon>
        <taxon>Agaricomycotina</taxon>
        <taxon>Agaricomycetes</taxon>
        <taxon>Agaricomycetidae</taxon>
        <taxon>Agaricales</taxon>
        <taxon>Fistulinaceae</taxon>
        <taxon>Fistulina</taxon>
    </lineage>
</organism>
<feature type="transmembrane region" description="Helical" evidence="9">
    <location>
        <begin position="697"/>
        <end position="717"/>
    </location>
</feature>
<dbReference type="InterPro" id="IPR029481">
    <property type="entry name" value="ABC_trans_N"/>
</dbReference>
<dbReference type="CDD" id="cd03233">
    <property type="entry name" value="ABCG_PDR_domain1"/>
    <property type="match status" value="1"/>
</dbReference>
<keyword evidence="7 9" id="KW-1133">Transmembrane helix</keyword>
<dbReference type="InterPro" id="IPR010929">
    <property type="entry name" value="PDR_CDR_ABC"/>
</dbReference>
<dbReference type="Pfam" id="PF00005">
    <property type="entry name" value="ABC_tran"/>
    <property type="match status" value="2"/>
</dbReference>
<feature type="transmembrane region" description="Helical" evidence="9">
    <location>
        <begin position="526"/>
        <end position="550"/>
    </location>
</feature>
<dbReference type="InterPro" id="IPR043926">
    <property type="entry name" value="ABCG_dom"/>
</dbReference>
<dbReference type="Pfam" id="PF01061">
    <property type="entry name" value="ABC2_membrane"/>
    <property type="match status" value="2"/>
</dbReference>
<dbReference type="InterPro" id="IPR027417">
    <property type="entry name" value="P-loop_NTPase"/>
</dbReference>
<feature type="transmembrane region" description="Helical" evidence="9">
    <location>
        <begin position="1274"/>
        <end position="1293"/>
    </location>
</feature>
<comment type="similarity">
    <text evidence="2">Belongs to the ABC transporter superfamily. ABCG family. PDR (TC 3.A.1.205) subfamily.</text>
</comment>
<sequence>MTDASRAPSVHEKRYGCRAASLTFSDTTAQGFDFEETLRQVLRGRNKAGLKTRELGVIFSNLSVTGLGSDASYQPTMGSTLNLPRNIFETIQGLRHPQTKQILTDFEGVAQPGEMILVLGNPGAGCSTFLKTIANQRGEYHSMTGKINYDSISPEELEQSFRGDAIYCPEEDIHFPSLTVEQTVRFAAKCRTPQEGQRLGERRDCYENAITDILLTVFGLNHARHTRIGDAMIRGISGGEKKRVSICEALASRACITCWDKCTRGLDSSTALEFVQALRTASDTTRMTVVAALYQAGEPLFRLFDKVCVINEGRMAYFGPTHQARQYFIDLGYEPAHRQTTADFLVSVTDANARTQRAGVPLGVAPRTAAEFAERFALSELGQKNHREVENYLAKFVGDEQIALQYRECAYDEHAKHTSRTSPYIMSIPMQARAVMQRRLQIIVGNPLTSIIFACAHIYQAIIVGTAYFQMSDHTSAFFSRGGALFWALLFPALATMTEIPSLFYQRPIVRRQRNWAWYHPFIDAVALVLVDIPITLITMVFWTAILYFLPGFQISAGQVFTFLLFVFTAALTMKSYFRALSSMFEKEASAQTVGGITVLAFALYTGYLLPVPSMIGALKWINYLDPLRWGFESVITNEFRTIHGPCDQLVPSGPGYQNVSLVNQVCTTVGAVAGQSTVDGSRYMELAYRYSWTHTWMNLGIIIAYGVGFTLVLLLFTELNVRERGKSSVILYNRSQKRKTQVVRQSDEEKAAPIAADNLQETHASNEETDAALARTQPMTDIFTFRNIRYTVPTSQGDRLLLNDVSGYVAPGKLTALMGASGAGKTTLLNVLAERVNVGVVSGERLINGLPLPADFQAQTGYCQQIDTHLGTDTVREALLFSAKLRQPSHVPLSEKEAYVDQLLVVCGLQDCRDAVVGSLGVEQRKRTTIGVELAAKPRLLIFLDEPTSGLDSRSAWGIVSFLRNLADHGQAILCTYVNIRSYLLILSYPLQPSAELFQVFDRLLLLRKGGETVYFGDIGDRASTVIQYFERNGARSCQPDENPAEYMLDVIGAGAAARSTQDWPALWRAAPEAHSATEEISQIIDHGRDGSEVTTVLRHEFATPWILQLKELLRRDLIYHWRDPAYTFGKTMLNILAGLFVGFTFFQTDDSQQGVQSKIMSLFMSMILRQLQVPFINMRDIYEIRERPSRIYRPVYIIYVVEIWSALLLSQILADLAWNILGSSIYFLCWFWTIGFPSSRGGYVYLMLGVLFPAYYTTFGQGVAAMGPTAEIANILFVTLLSFVITFNGVVQPYSQLGWWKWMYRASPFTYIIEGLIGYAVGHSKIVCSDVEFVSLDPPSGQTCEQYMGPYIASEGGYLGNPSSTSACQFCAVDTTDALLGEMFNIYYSHHWRNVGLVCVFIAFNVSCSCCY</sequence>
<dbReference type="PROSITE" id="PS00211">
    <property type="entry name" value="ABC_TRANSPORTER_1"/>
    <property type="match status" value="1"/>
</dbReference>
<comment type="subcellular location">
    <subcellularLocation>
        <location evidence="1">Membrane</location>
        <topology evidence="1">Multi-pass membrane protein</topology>
    </subcellularLocation>
</comment>
<dbReference type="EMBL" id="KN882064">
    <property type="protein sequence ID" value="KIY44860.1"/>
    <property type="molecule type" value="Genomic_DNA"/>
</dbReference>
<dbReference type="PANTHER" id="PTHR19241">
    <property type="entry name" value="ATP-BINDING CASSETTE TRANSPORTER"/>
    <property type="match status" value="1"/>
</dbReference>
<keyword evidence="3" id="KW-0813">Transport</keyword>
<feature type="transmembrane region" description="Helical" evidence="9">
    <location>
        <begin position="590"/>
        <end position="610"/>
    </location>
</feature>
<feature type="transmembrane region" description="Helical" evidence="9">
    <location>
        <begin position="556"/>
        <end position="578"/>
    </location>
</feature>
<dbReference type="FunFam" id="3.40.50.300:FF:000054">
    <property type="entry name" value="ABC multidrug transporter atrF"/>
    <property type="match status" value="1"/>
</dbReference>
<evidence type="ECO:0000256" key="9">
    <source>
        <dbReference type="SAM" id="Phobius"/>
    </source>
</evidence>
<feature type="transmembrane region" description="Helical" evidence="9">
    <location>
        <begin position="1161"/>
        <end position="1181"/>
    </location>
</feature>
<keyword evidence="6" id="KW-0067">ATP-binding</keyword>
<dbReference type="InterPro" id="IPR034001">
    <property type="entry name" value="ABCG_PDR_1"/>
</dbReference>
<dbReference type="InterPro" id="IPR017871">
    <property type="entry name" value="ABC_transporter-like_CS"/>
</dbReference>
<protein>
    <submittedName>
        <fullName evidence="11">Pleiotropic drug resistance ABC transporter</fullName>
    </submittedName>
</protein>
<evidence type="ECO:0000256" key="4">
    <source>
        <dbReference type="ARBA" id="ARBA00022692"/>
    </source>
</evidence>
<dbReference type="Pfam" id="PF19055">
    <property type="entry name" value="ABC2_membrane_7"/>
    <property type="match status" value="1"/>
</dbReference>
<evidence type="ECO:0000259" key="10">
    <source>
        <dbReference type="PROSITE" id="PS50893"/>
    </source>
</evidence>
<dbReference type="Proteomes" id="UP000054144">
    <property type="component" value="Unassembled WGS sequence"/>
</dbReference>
<reference evidence="11 12" key="1">
    <citation type="journal article" date="2015" name="Fungal Genet. Biol.">
        <title>Evolution of novel wood decay mechanisms in Agaricales revealed by the genome sequences of Fistulina hepatica and Cylindrobasidium torrendii.</title>
        <authorList>
            <person name="Floudas D."/>
            <person name="Held B.W."/>
            <person name="Riley R."/>
            <person name="Nagy L.G."/>
            <person name="Koehler G."/>
            <person name="Ransdell A.S."/>
            <person name="Younus H."/>
            <person name="Chow J."/>
            <person name="Chiniquy J."/>
            <person name="Lipzen A."/>
            <person name="Tritt A."/>
            <person name="Sun H."/>
            <person name="Haridas S."/>
            <person name="LaButti K."/>
            <person name="Ohm R.A."/>
            <person name="Kues U."/>
            <person name="Blanchette R.A."/>
            <person name="Grigoriev I.V."/>
            <person name="Minto R.E."/>
            <person name="Hibbett D.S."/>
        </authorList>
    </citation>
    <scope>NUCLEOTIDE SEQUENCE [LARGE SCALE GENOMIC DNA]</scope>
    <source>
        <strain evidence="11 12">ATCC 64428</strain>
    </source>
</reference>
<dbReference type="SUPFAM" id="SSF52540">
    <property type="entry name" value="P-loop containing nucleoside triphosphate hydrolases"/>
    <property type="match status" value="2"/>
</dbReference>
<evidence type="ECO:0000256" key="8">
    <source>
        <dbReference type="ARBA" id="ARBA00023136"/>
    </source>
</evidence>
<feature type="transmembrane region" description="Helical" evidence="9">
    <location>
        <begin position="1218"/>
        <end position="1238"/>
    </location>
</feature>
<dbReference type="InterPro" id="IPR013525">
    <property type="entry name" value="ABC2_TM"/>
</dbReference>
<feature type="domain" description="ABC transporter" evidence="10">
    <location>
        <begin position="784"/>
        <end position="1036"/>
    </location>
</feature>
<keyword evidence="12" id="KW-1185">Reference proteome</keyword>
<dbReference type="GO" id="GO:0016887">
    <property type="term" value="F:ATP hydrolysis activity"/>
    <property type="evidence" value="ECO:0007669"/>
    <property type="project" value="InterPro"/>
</dbReference>
<dbReference type="Pfam" id="PF06422">
    <property type="entry name" value="PDR_CDR"/>
    <property type="match status" value="1"/>
</dbReference>
<dbReference type="CDD" id="cd03232">
    <property type="entry name" value="ABCG_PDR_domain2"/>
    <property type="match status" value="1"/>
</dbReference>
<dbReference type="SMART" id="SM00382">
    <property type="entry name" value="AAA"/>
    <property type="match status" value="2"/>
</dbReference>
<keyword evidence="8 9" id="KW-0472">Membrane</keyword>
<dbReference type="PROSITE" id="PS50893">
    <property type="entry name" value="ABC_TRANSPORTER_2"/>
    <property type="match status" value="2"/>
</dbReference>
<evidence type="ECO:0000256" key="2">
    <source>
        <dbReference type="ARBA" id="ARBA00006012"/>
    </source>
</evidence>
<dbReference type="GO" id="GO:0005524">
    <property type="term" value="F:ATP binding"/>
    <property type="evidence" value="ECO:0007669"/>
    <property type="project" value="UniProtKB-KW"/>
</dbReference>
<dbReference type="GO" id="GO:0140359">
    <property type="term" value="F:ABC-type transporter activity"/>
    <property type="evidence" value="ECO:0007669"/>
    <property type="project" value="InterPro"/>
</dbReference>
<feature type="transmembrane region" description="Helical" evidence="9">
    <location>
        <begin position="440"/>
        <end position="464"/>
    </location>
</feature>
<dbReference type="InterPro" id="IPR003439">
    <property type="entry name" value="ABC_transporter-like_ATP-bd"/>
</dbReference>
<keyword evidence="5" id="KW-0547">Nucleotide-binding</keyword>